<keyword evidence="6" id="KW-1133">Transmembrane helix</keyword>
<dbReference type="RefSeq" id="WP_238317611.1">
    <property type="nucleotide sequence ID" value="NZ_BQKV01000098.1"/>
</dbReference>
<comment type="caution">
    <text evidence="8">The sequence shown here is derived from an EMBL/GenBank/DDBJ whole genome shotgun (WGS) entry which is preliminary data.</text>
</comment>
<evidence type="ECO:0000313" key="8">
    <source>
        <dbReference type="EMBL" id="GJN65390.1"/>
    </source>
</evidence>
<accession>A0AA37IZY2</accession>
<evidence type="ECO:0000256" key="3">
    <source>
        <dbReference type="ARBA" id="ARBA00022679"/>
    </source>
</evidence>
<evidence type="ECO:0000256" key="2">
    <source>
        <dbReference type="ARBA" id="ARBA00022553"/>
    </source>
</evidence>
<dbReference type="PROSITE" id="PS50885">
    <property type="entry name" value="HAMP"/>
    <property type="match status" value="1"/>
</dbReference>
<feature type="transmembrane region" description="Helical" evidence="6">
    <location>
        <begin position="282"/>
        <end position="302"/>
    </location>
</feature>
<dbReference type="InterPro" id="IPR003594">
    <property type="entry name" value="HATPase_dom"/>
</dbReference>
<dbReference type="GO" id="GO:0000155">
    <property type="term" value="F:phosphorelay sensor kinase activity"/>
    <property type="evidence" value="ECO:0007669"/>
    <property type="project" value="InterPro"/>
</dbReference>
<evidence type="ECO:0000313" key="9">
    <source>
        <dbReference type="Proteomes" id="UP001055185"/>
    </source>
</evidence>
<dbReference type="PANTHER" id="PTHR34220:SF7">
    <property type="entry name" value="SENSOR HISTIDINE KINASE YPDA"/>
    <property type="match status" value="1"/>
</dbReference>
<dbReference type="Pfam" id="PF00672">
    <property type="entry name" value="HAMP"/>
    <property type="match status" value="1"/>
</dbReference>
<dbReference type="InterPro" id="IPR050640">
    <property type="entry name" value="Bact_2-comp_sensor_kinase"/>
</dbReference>
<dbReference type="SUPFAM" id="SSF55874">
    <property type="entry name" value="ATPase domain of HSP90 chaperone/DNA topoisomerase II/histidine kinase"/>
    <property type="match status" value="1"/>
</dbReference>
<dbReference type="SUPFAM" id="SSF158472">
    <property type="entry name" value="HAMP domain-like"/>
    <property type="match status" value="1"/>
</dbReference>
<evidence type="ECO:0000259" key="7">
    <source>
        <dbReference type="PROSITE" id="PS50885"/>
    </source>
</evidence>
<comment type="subcellular location">
    <subcellularLocation>
        <location evidence="1">Membrane</location>
    </subcellularLocation>
</comment>
<evidence type="ECO:0000256" key="1">
    <source>
        <dbReference type="ARBA" id="ARBA00004370"/>
    </source>
</evidence>
<dbReference type="PANTHER" id="PTHR34220">
    <property type="entry name" value="SENSOR HISTIDINE KINASE YPDA"/>
    <property type="match status" value="1"/>
</dbReference>
<keyword evidence="6" id="KW-0812">Transmembrane</keyword>
<dbReference type="Pfam" id="PF02518">
    <property type="entry name" value="HATPase_c"/>
    <property type="match status" value="1"/>
</dbReference>
<sequence>MKDFKPNPRLHSLKRQLLIIFAGVAIPALLAALFLLYSASEEGYSRLAQAMQSNLELFTLTLSEQMESAESYMLNLSLNDPAFRRLADRSNQTQAYLDLYQVKQALPAVLLYNDALAGMILCSLPNNLYVGEYGALYGSAEQQLCQKLALESHFMQLTLLQTLNTTDWYQETIGGRVYLLRSVAYHNVHISTAIDLCQVFEDTIQNYGMDGTILVYGSQEELLVGDPACNWRDQIRWSNPRSGRLQVQGTSMMAARAWLQELEIISLQPYDPKGLLAGKLEVFTILATVLVLLSIPFLLFYMNGVVFRPMNILVDTMKRIGEGDLKARPSGTYRNAEFVQVNETFNQMIDQITRLKIDSYERQLEAERSEMAALKFQIRPHFILNCLKNVYALAETGSVEDIQELVLLLGRYLRYILSYKQDTISLQEEVEQCRNYAQLSSIGQPEPVGFFQDIDPALLEMRLPSVSLLTLMENCIKHGRTADRALKIEITGRLLHTETGPVADLCVADNGAGFSAENLRQLNQEPAQGPGGHHVGLYNVIRRLRLQYGDQVAFAATNGREGGARFEVFLPMKREKSEIGAPASPDEAAGNREERE</sequence>
<dbReference type="Gene3D" id="6.10.340.10">
    <property type="match status" value="1"/>
</dbReference>
<dbReference type="AlphaFoldDB" id="A0AA37IZY2"/>
<name>A0AA37IZY2_9FIRM</name>
<dbReference type="CDD" id="cd06225">
    <property type="entry name" value="HAMP"/>
    <property type="match status" value="1"/>
</dbReference>
<dbReference type="InterPro" id="IPR010559">
    <property type="entry name" value="Sig_transdc_His_kin_internal"/>
</dbReference>
<keyword evidence="4" id="KW-0418">Kinase</keyword>
<feature type="region of interest" description="Disordered" evidence="5">
    <location>
        <begin position="575"/>
        <end position="596"/>
    </location>
</feature>
<dbReference type="Gene3D" id="3.30.565.10">
    <property type="entry name" value="Histidine kinase-like ATPase, C-terminal domain"/>
    <property type="match status" value="1"/>
</dbReference>
<reference evidence="8" key="1">
    <citation type="journal article" date="2022" name="Int. J. Syst. Evol. Microbiol.">
        <title>Genome-based, phenotypic and chemotaxonomic classification of Faecalibacterium strains: proposal of three novel species Faecalibacterium duncaniae sp. nov., Faecalibacterium hattorii sp. nov. and Faecalibacterium gallinarum sp. nov. .</title>
        <authorList>
            <person name="Sakamoto M."/>
            <person name="Sakurai N."/>
            <person name="Tanno H."/>
            <person name="Iino T."/>
            <person name="Ohkuma M."/>
            <person name="Endo A."/>
        </authorList>
    </citation>
    <scope>NUCLEOTIDE SEQUENCE</scope>
    <source>
        <strain evidence="8">JCM 17207</strain>
    </source>
</reference>
<dbReference type="GO" id="GO:0016020">
    <property type="term" value="C:membrane"/>
    <property type="evidence" value="ECO:0007669"/>
    <property type="project" value="UniProtKB-SubCell"/>
</dbReference>
<keyword evidence="6" id="KW-0472">Membrane</keyword>
<dbReference type="EMBL" id="BQKV01000098">
    <property type="protein sequence ID" value="GJN65390.1"/>
    <property type="molecule type" value="Genomic_DNA"/>
</dbReference>
<dbReference type="SMART" id="SM00304">
    <property type="entry name" value="HAMP"/>
    <property type="match status" value="1"/>
</dbReference>
<evidence type="ECO:0000256" key="6">
    <source>
        <dbReference type="SAM" id="Phobius"/>
    </source>
</evidence>
<keyword evidence="2" id="KW-0597">Phosphoprotein</keyword>
<evidence type="ECO:0000256" key="4">
    <source>
        <dbReference type="ARBA" id="ARBA00022777"/>
    </source>
</evidence>
<protein>
    <recommendedName>
        <fullName evidence="7">HAMP domain-containing protein</fullName>
    </recommendedName>
</protein>
<dbReference type="Pfam" id="PF06580">
    <property type="entry name" value="His_kinase"/>
    <property type="match status" value="1"/>
</dbReference>
<dbReference type="InterPro" id="IPR003660">
    <property type="entry name" value="HAMP_dom"/>
</dbReference>
<proteinExistence type="predicted"/>
<organism evidence="8 9">
    <name type="scientific">Faecalibacterium gallinarum</name>
    <dbReference type="NCBI Taxonomy" id="2903556"/>
    <lineage>
        <taxon>Bacteria</taxon>
        <taxon>Bacillati</taxon>
        <taxon>Bacillota</taxon>
        <taxon>Clostridia</taxon>
        <taxon>Eubacteriales</taxon>
        <taxon>Oscillospiraceae</taxon>
        <taxon>Faecalibacterium</taxon>
    </lineage>
</organism>
<feature type="domain" description="HAMP" evidence="7">
    <location>
        <begin position="304"/>
        <end position="357"/>
    </location>
</feature>
<dbReference type="InterPro" id="IPR036890">
    <property type="entry name" value="HATPase_C_sf"/>
</dbReference>
<keyword evidence="3" id="KW-0808">Transferase</keyword>
<keyword evidence="9" id="KW-1185">Reference proteome</keyword>
<evidence type="ECO:0000256" key="5">
    <source>
        <dbReference type="SAM" id="MobiDB-lite"/>
    </source>
</evidence>
<gene>
    <name evidence="8" type="ORF">JCM17207_20150</name>
</gene>
<dbReference type="Proteomes" id="UP001055185">
    <property type="component" value="Unassembled WGS sequence"/>
</dbReference>